<comment type="similarity">
    <text evidence="7">Belongs to the ClpA/ClpB family.</text>
</comment>
<dbReference type="Pfam" id="PF17871">
    <property type="entry name" value="AAA_lid_9"/>
    <property type="match status" value="1"/>
</dbReference>
<dbReference type="PROSITE" id="PS00870">
    <property type="entry name" value="CLPAB_1"/>
    <property type="match status" value="1"/>
</dbReference>
<dbReference type="FunFam" id="3.40.50.300:FF:000010">
    <property type="entry name" value="Chaperone clpB 1, putative"/>
    <property type="match status" value="1"/>
</dbReference>
<organism evidence="12 13">
    <name type="scientific">Pediococcus acidilactici</name>
    <dbReference type="NCBI Taxonomy" id="1254"/>
    <lineage>
        <taxon>Bacteria</taxon>
        <taxon>Bacillati</taxon>
        <taxon>Bacillota</taxon>
        <taxon>Bacilli</taxon>
        <taxon>Lactobacillales</taxon>
        <taxon>Lactobacillaceae</taxon>
        <taxon>Pediococcus</taxon>
        <taxon>Pediococcus acidilactici group</taxon>
    </lineage>
</organism>
<evidence type="ECO:0000256" key="4">
    <source>
        <dbReference type="ARBA" id="ARBA00023186"/>
    </source>
</evidence>
<feature type="domain" description="Clp R" evidence="11">
    <location>
        <begin position="1"/>
        <end position="146"/>
    </location>
</feature>
<evidence type="ECO:0000256" key="9">
    <source>
        <dbReference type="SAM" id="MobiDB-lite"/>
    </source>
</evidence>
<dbReference type="Gene3D" id="4.10.860.10">
    <property type="entry name" value="UVR domain"/>
    <property type="match status" value="1"/>
</dbReference>
<feature type="region of interest" description="Disordered" evidence="9">
    <location>
        <begin position="148"/>
        <end position="167"/>
    </location>
</feature>
<name>A0AAW8YHT4_PEDAC</name>
<accession>A0AAW8YHT4</accession>
<dbReference type="InterPro" id="IPR001270">
    <property type="entry name" value="ClpA/B"/>
</dbReference>
<dbReference type="InterPro" id="IPR027417">
    <property type="entry name" value="P-loop_NTPase"/>
</dbReference>
<dbReference type="InterPro" id="IPR004176">
    <property type="entry name" value="Clp_R_N"/>
</dbReference>
<keyword evidence="8" id="KW-0175">Coiled coil</keyword>
<sequence length="823" mass="91592">MENLFTPSARNVLIIAQEQAKRFKHPAVGTEHLLLALTIENNGVAHSVLEQFNVTEIDVIEEIEQFTGYGNLRLTKNDYLPYSPKAKEILANAGDQARQLKAAKIGTEHILLALIQDETILSSRVLLALDTDVADVRKVTLRKLGVNPATQSRRAKQRATTTKGTPTLDSVARDLTAMAEAGKIDPMIGRENELRRVIQILSRRTKNNPVLIGEPGVGKTAIAEGLAQRIIADDVPEDMKNKRLMMLEMGALVAGTKYRGEFEDRLKKVIEEIRQDGKVILFIDELHTLIGAGGAEGAIDASNILKPALARGELQTIGATTLNEYQKYIEADAALERRFAKVEVDEPTQAEAVQILQGIRPKYEEHHKVRITDEAIQQAVNLSARYISDRFLPDKAIDLIDEAAAKIRIDAAEKQSKRETDEDKLARLKADKEAAIDRQDFETAAEIRKKEMKLRKKVERAAARQAEAEQPVEYKLQETGEDVAQIVSDWTGVPVTQMKQSESERLVNLEKILHEHVIGQDEAVSSVARAIRRARSGLKNPKRPIGSFMFLGPTGVGKTELAKTLANVMFGSEDNMIRIDMSEYMERFSTSRLVGSAPGYVGYDEGGQLTEQVRRKPYSVVLFDEVEKAHPDVFNLLLQVFDDGFLTDSKGRRVDFRNTIIIMTSNLGATALRDEKSVGFGAQNMADDYQAMAAKVKEVLKQSFRPEFLNRIDETIVFHSLTKPELHQIVKLMSKDIIRRMSAQGINMKFTPAAIDVVAEAGFDPEYGARPIRRALQTQVEDQLSEMLLAGQVKVGDDVTIGARNHKITFKVKDAKPVSSTSK</sequence>
<dbReference type="InterPro" id="IPR019489">
    <property type="entry name" value="Clp_ATPase_C"/>
</dbReference>
<keyword evidence="3 7" id="KW-0067">ATP-binding</keyword>
<protein>
    <submittedName>
        <fullName evidence="12">ATP-dependent Clp protease ATP-binding subunit</fullName>
    </submittedName>
</protein>
<dbReference type="PROSITE" id="PS51903">
    <property type="entry name" value="CLP_R"/>
    <property type="match status" value="1"/>
</dbReference>
<dbReference type="InterPro" id="IPR028299">
    <property type="entry name" value="ClpA/B_CS2"/>
</dbReference>
<dbReference type="SMART" id="SM00382">
    <property type="entry name" value="AAA"/>
    <property type="match status" value="2"/>
</dbReference>
<dbReference type="InterPro" id="IPR050130">
    <property type="entry name" value="ClpA_ClpB"/>
</dbReference>
<evidence type="ECO:0000313" key="12">
    <source>
        <dbReference type="EMBL" id="MDV2621639.1"/>
    </source>
</evidence>
<comment type="function">
    <text evidence="5">Part of a stress-induced multi-chaperone system, it is involved in the recovery of the cell from heat-induced damage, in cooperation with DnaK, DnaJ and GrpE. Acts before DnaK, in the processing of protein aggregates. Protein binding stimulates the ATPase activity; ATP hydrolysis unfolds the denatured protein aggregates, which probably helps expose new hydrophobic binding sites on the surface of ClpB-bound aggregates, contributing to the solubilization and refolding of denatured protein aggregates by DnaK.</text>
</comment>
<dbReference type="CDD" id="cd19499">
    <property type="entry name" value="RecA-like_ClpB_Hsp104-like"/>
    <property type="match status" value="1"/>
</dbReference>
<dbReference type="InterPro" id="IPR001943">
    <property type="entry name" value="UVR_dom"/>
</dbReference>
<comment type="caution">
    <text evidence="12">The sequence shown here is derived from an EMBL/GenBank/DDBJ whole genome shotgun (WGS) entry which is preliminary data.</text>
</comment>
<dbReference type="InterPro" id="IPR003959">
    <property type="entry name" value="ATPase_AAA_core"/>
</dbReference>
<dbReference type="Gene3D" id="1.10.8.60">
    <property type="match status" value="2"/>
</dbReference>
<dbReference type="GO" id="GO:0034605">
    <property type="term" value="P:cellular response to heat"/>
    <property type="evidence" value="ECO:0007669"/>
    <property type="project" value="TreeGrafter"/>
</dbReference>
<dbReference type="GO" id="GO:0008233">
    <property type="term" value="F:peptidase activity"/>
    <property type="evidence" value="ECO:0007669"/>
    <property type="project" value="UniProtKB-KW"/>
</dbReference>
<keyword evidence="4 7" id="KW-0143">Chaperone</keyword>
<dbReference type="FunFam" id="3.40.50.300:FF:000025">
    <property type="entry name" value="ATP-dependent Clp protease subunit"/>
    <property type="match status" value="1"/>
</dbReference>
<evidence type="ECO:0000256" key="6">
    <source>
        <dbReference type="PROSITE-ProRule" id="PRU01251"/>
    </source>
</evidence>
<dbReference type="GO" id="GO:0005524">
    <property type="term" value="F:ATP binding"/>
    <property type="evidence" value="ECO:0007669"/>
    <property type="project" value="UniProtKB-KW"/>
</dbReference>
<evidence type="ECO:0000256" key="3">
    <source>
        <dbReference type="ARBA" id="ARBA00022840"/>
    </source>
</evidence>
<dbReference type="PROSITE" id="PS00871">
    <property type="entry name" value="CLPAB_2"/>
    <property type="match status" value="1"/>
</dbReference>
<gene>
    <name evidence="12" type="ORF">R0G89_07800</name>
</gene>
<dbReference type="EMBL" id="JAWJAV010000004">
    <property type="protein sequence ID" value="MDV2621639.1"/>
    <property type="molecule type" value="Genomic_DNA"/>
</dbReference>
<dbReference type="PANTHER" id="PTHR11638">
    <property type="entry name" value="ATP-DEPENDENT CLP PROTEASE"/>
    <property type="match status" value="1"/>
</dbReference>
<evidence type="ECO:0000259" key="11">
    <source>
        <dbReference type="PROSITE" id="PS51903"/>
    </source>
</evidence>
<dbReference type="PANTHER" id="PTHR11638:SF18">
    <property type="entry name" value="HEAT SHOCK PROTEIN 104"/>
    <property type="match status" value="1"/>
</dbReference>
<evidence type="ECO:0000256" key="1">
    <source>
        <dbReference type="ARBA" id="ARBA00022737"/>
    </source>
</evidence>
<dbReference type="SUPFAM" id="SSF81923">
    <property type="entry name" value="Double Clp-N motif"/>
    <property type="match status" value="1"/>
</dbReference>
<dbReference type="GO" id="GO:0006508">
    <property type="term" value="P:proteolysis"/>
    <property type="evidence" value="ECO:0007669"/>
    <property type="project" value="UniProtKB-KW"/>
</dbReference>
<dbReference type="SMART" id="SM01086">
    <property type="entry name" value="ClpB_D2-small"/>
    <property type="match status" value="1"/>
</dbReference>
<dbReference type="GO" id="GO:0016887">
    <property type="term" value="F:ATP hydrolysis activity"/>
    <property type="evidence" value="ECO:0007669"/>
    <property type="project" value="InterPro"/>
</dbReference>
<evidence type="ECO:0000256" key="8">
    <source>
        <dbReference type="SAM" id="Coils"/>
    </source>
</evidence>
<feature type="coiled-coil region" evidence="8">
    <location>
        <begin position="411"/>
        <end position="469"/>
    </location>
</feature>
<keyword evidence="2 7" id="KW-0547">Nucleotide-binding</keyword>
<dbReference type="Pfam" id="PF00004">
    <property type="entry name" value="AAA"/>
    <property type="match status" value="1"/>
</dbReference>
<dbReference type="InterPro" id="IPR003593">
    <property type="entry name" value="AAA+_ATPase"/>
</dbReference>
<evidence type="ECO:0000256" key="7">
    <source>
        <dbReference type="RuleBase" id="RU004432"/>
    </source>
</evidence>
<dbReference type="CDD" id="cd00009">
    <property type="entry name" value="AAA"/>
    <property type="match status" value="1"/>
</dbReference>
<dbReference type="Gene3D" id="1.10.1780.10">
    <property type="entry name" value="Clp, N-terminal domain"/>
    <property type="match status" value="1"/>
</dbReference>
<feature type="domain" description="UVR" evidence="10">
    <location>
        <begin position="422"/>
        <end position="457"/>
    </location>
</feature>
<dbReference type="SUPFAM" id="SSF52540">
    <property type="entry name" value="P-loop containing nucleoside triphosphate hydrolases"/>
    <property type="match status" value="2"/>
</dbReference>
<dbReference type="Pfam" id="PF02861">
    <property type="entry name" value="Clp_N"/>
    <property type="match status" value="1"/>
</dbReference>
<evidence type="ECO:0000313" key="13">
    <source>
        <dbReference type="Proteomes" id="UP001280897"/>
    </source>
</evidence>
<dbReference type="Proteomes" id="UP001280897">
    <property type="component" value="Unassembled WGS sequence"/>
</dbReference>
<dbReference type="AlphaFoldDB" id="A0AAW8YHT4"/>
<evidence type="ECO:0000256" key="2">
    <source>
        <dbReference type="ARBA" id="ARBA00022741"/>
    </source>
</evidence>
<keyword evidence="12" id="KW-0645">Protease</keyword>
<reference evidence="12" key="2">
    <citation type="submission" date="2023-10" db="EMBL/GenBank/DDBJ databases">
        <authorList>
            <person name="Khurajog B."/>
        </authorList>
    </citation>
    <scope>NUCLEOTIDE SEQUENCE</scope>
    <source>
        <strain evidence="12">BF9</strain>
    </source>
</reference>
<dbReference type="InterPro" id="IPR041546">
    <property type="entry name" value="ClpA/ClpB_AAA_lid"/>
</dbReference>
<keyword evidence="12" id="KW-0378">Hydrolase</keyword>
<keyword evidence="1 6" id="KW-0677">Repeat</keyword>
<dbReference type="RefSeq" id="WP_002832287.1">
    <property type="nucleotide sequence ID" value="NZ_CP015206.1"/>
</dbReference>
<evidence type="ECO:0000259" key="10">
    <source>
        <dbReference type="PROSITE" id="PS50151"/>
    </source>
</evidence>
<dbReference type="InterPro" id="IPR036628">
    <property type="entry name" value="Clp_N_dom_sf"/>
</dbReference>
<dbReference type="GO" id="GO:0005737">
    <property type="term" value="C:cytoplasm"/>
    <property type="evidence" value="ECO:0007669"/>
    <property type="project" value="TreeGrafter"/>
</dbReference>
<reference evidence="12" key="1">
    <citation type="journal article" date="2023" name="PeerJ">
        <title>Selection and evaluation of lactic acid bacteria from chicken feces in Thailand as potential probiotics.</title>
        <authorList>
            <person name="Khurajog B."/>
            <person name="Disastra Y."/>
            <person name="Lawwyne L.D."/>
            <person name="Sirichokchatchawan W."/>
            <person name="Niyomtham W."/>
            <person name="Yindee J."/>
            <person name="Hampson D.J."/>
            <person name="Prapasarakul N."/>
        </authorList>
    </citation>
    <scope>NUCLEOTIDE SEQUENCE</scope>
    <source>
        <strain evidence="12">BF9</strain>
    </source>
</reference>
<dbReference type="PROSITE" id="PS50151">
    <property type="entry name" value="UVR"/>
    <property type="match status" value="1"/>
</dbReference>
<dbReference type="Pfam" id="PF10431">
    <property type="entry name" value="ClpB_D2-small"/>
    <property type="match status" value="1"/>
</dbReference>
<dbReference type="PRINTS" id="PR00300">
    <property type="entry name" value="CLPPROTEASEA"/>
</dbReference>
<proteinExistence type="inferred from homology"/>
<dbReference type="InterPro" id="IPR018368">
    <property type="entry name" value="ClpA/B_CS1"/>
</dbReference>
<evidence type="ECO:0000256" key="5">
    <source>
        <dbReference type="ARBA" id="ARBA00025613"/>
    </source>
</evidence>
<dbReference type="Pfam" id="PF07724">
    <property type="entry name" value="AAA_2"/>
    <property type="match status" value="1"/>
</dbReference>
<dbReference type="KEGG" id="paci:A4V11_04585"/>
<dbReference type="Gene3D" id="3.40.50.300">
    <property type="entry name" value="P-loop containing nucleotide triphosphate hydrolases"/>
    <property type="match status" value="2"/>
</dbReference>